<name>A0ACC2U656_9FUNG</name>
<keyword evidence="2" id="KW-1185">Reference proteome</keyword>
<dbReference type="Proteomes" id="UP001165960">
    <property type="component" value="Unassembled WGS sequence"/>
</dbReference>
<evidence type="ECO:0000313" key="2">
    <source>
        <dbReference type="Proteomes" id="UP001165960"/>
    </source>
</evidence>
<dbReference type="EMBL" id="QTSX02001438">
    <property type="protein sequence ID" value="KAJ9082215.1"/>
    <property type="molecule type" value="Genomic_DNA"/>
</dbReference>
<organism evidence="1 2">
    <name type="scientific">Entomophthora muscae</name>
    <dbReference type="NCBI Taxonomy" id="34485"/>
    <lineage>
        <taxon>Eukaryota</taxon>
        <taxon>Fungi</taxon>
        <taxon>Fungi incertae sedis</taxon>
        <taxon>Zoopagomycota</taxon>
        <taxon>Entomophthoromycotina</taxon>
        <taxon>Entomophthoromycetes</taxon>
        <taxon>Entomophthorales</taxon>
        <taxon>Entomophthoraceae</taxon>
        <taxon>Entomophthora</taxon>
    </lineage>
</organism>
<accession>A0ACC2U656</accession>
<gene>
    <name evidence="1" type="primary">SKI6_4</name>
    <name evidence="1" type="ORF">DSO57_1006326</name>
</gene>
<reference evidence="1" key="1">
    <citation type="submission" date="2022-04" db="EMBL/GenBank/DDBJ databases">
        <title>Genome of the entomopathogenic fungus Entomophthora muscae.</title>
        <authorList>
            <person name="Elya C."/>
            <person name="Lovett B.R."/>
            <person name="Lee E."/>
            <person name="Macias A.M."/>
            <person name="Hajek A.E."/>
            <person name="De Bivort B.L."/>
            <person name="Kasson M.T."/>
            <person name="De Fine Licht H.H."/>
            <person name="Stajich J.E."/>
        </authorList>
    </citation>
    <scope>NUCLEOTIDE SEQUENCE</scope>
    <source>
        <strain evidence="1">Berkeley</strain>
    </source>
</reference>
<evidence type="ECO:0000313" key="1">
    <source>
        <dbReference type="EMBL" id="KAJ9082215.1"/>
    </source>
</evidence>
<sequence length="261" mass="29112">MLLYTSLTFGFYYIQSRRELISIEGLRVDGRRPTELRKLVSRVGVLADADGSSYIELGNTKILAAIYGPREPRKKTSMLHDRAFLNVEINVSPFSTSERQKRTKTDKRLIELAQSVKQTFEPIVLTQLSSRSQIDIYLQVLQNDGGVLQACINASTLALIHAGVPMSDYVCATSAGFFENTAVLDINQIEESSSQSPEVTVAISPLNGKVILLQIESKLHIEHFKGVVELAIQGCHQVKDLLDKTIRLNTLKLSEQRNSHN</sequence>
<comment type="caution">
    <text evidence="1">The sequence shown here is derived from an EMBL/GenBank/DDBJ whole genome shotgun (WGS) entry which is preliminary data.</text>
</comment>
<protein>
    <submittedName>
        <fullName evidence="1">Exosome non-catalytic core component, variant 3</fullName>
    </submittedName>
</protein>
<proteinExistence type="predicted"/>